<dbReference type="Pfam" id="PF23359">
    <property type="entry name" value="Lsr2_DNA-bd"/>
    <property type="match status" value="1"/>
</dbReference>
<dbReference type="GO" id="GO:0003677">
    <property type="term" value="F:DNA binding"/>
    <property type="evidence" value="ECO:0007669"/>
    <property type="project" value="UniProtKB-KW"/>
</dbReference>
<dbReference type="Gene3D" id="4.10.320.10">
    <property type="entry name" value="E3-binding domain"/>
    <property type="match status" value="1"/>
</dbReference>
<dbReference type="Pfam" id="PF11774">
    <property type="entry name" value="Lsr2"/>
    <property type="match status" value="1"/>
</dbReference>
<evidence type="ECO:0000259" key="3">
    <source>
        <dbReference type="Pfam" id="PF11774"/>
    </source>
</evidence>
<dbReference type="Proteomes" id="UP000533017">
    <property type="component" value="Unassembled WGS sequence"/>
</dbReference>
<evidence type="ECO:0000256" key="2">
    <source>
        <dbReference type="SAM" id="MobiDB-lite"/>
    </source>
</evidence>
<sequence length="112" mass="12041">MATKTNVVLIDDLDGSEAEESVKFGLDGVSYEIDLSAKNATKLRNAFAGYVGSARRVGGRAARGRAGRPAGGSARKPETAEIRAWARDQGYDVSDRGRIPAEIIEAYQKGRR</sequence>
<name>A0A1I2NHX6_9ACTN</name>
<reference evidence="6 7" key="1">
    <citation type="submission" date="2016-10" db="EMBL/GenBank/DDBJ databases">
        <authorList>
            <person name="de Groot N.N."/>
        </authorList>
    </citation>
    <scope>NUCLEOTIDE SEQUENCE [LARGE SCALE GENOMIC DNA]</scope>
    <source>
        <strain evidence="6 7">CPCC 202808</strain>
    </source>
</reference>
<gene>
    <name evidence="5" type="ORF">FHR37_004400</name>
    <name evidence="6" type="ORF">SAMN05421678_103343</name>
</gene>
<dbReference type="EMBL" id="FOOI01000003">
    <property type="protein sequence ID" value="SFG02409.1"/>
    <property type="molecule type" value="Genomic_DNA"/>
</dbReference>
<feature type="region of interest" description="Disordered" evidence="2">
    <location>
        <begin position="58"/>
        <end position="81"/>
    </location>
</feature>
<keyword evidence="1" id="KW-0238">DNA-binding</keyword>
<dbReference type="InterPro" id="IPR036625">
    <property type="entry name" value="E3-bd_dom_sf"/>
</dbReference>
<organism evidence="6 7">
    <name type="scientific">Actinopolymorpha cephalotaxi</name>
    <dbReference type="NCBI Taxonomy" id="504797"/>
    <lineage>
        <taxon>Bacteria</taxon>
        <taxon>Bacillati</taxon>
        <taxon>Actinomycetota</taxon>
        <taxon>Actinomycetes</taxon>
        <taxon>Propionibacteriales</taxon>
        <taxon>Actinopolymorphaceae</taxon>
        <taxon>Actinopolymorpha</taxon>
    </lineage>
</organism>
<dbReference type="Gene3D" id="3.30.60.230">
    <property type="entry name" value="Lsr2, dimerization domain"/>
    <property type="match status" value="1"/>
</dbReference>
<dbReference type="InterPro" id="IPR055370">
    <property type="entry name" value="Lsr2_DNA-bd"/>
</dbReference>
<dbReference type="EMBL" id="JACBZA010000001">
    <property type="protein sequence ID" value="NYH85549.1"/>
    <property type="molecule type" value="Genomic_DNA"/>
</dbReference>
<protein>
    <submittedName>
        <fullName evidence="6">Lsr2 protein</fullName>
    </submittedName>
</protein>
<dbReference type="InterPro" id="IPR024412">
    <property type="entry name" value="Lsr2_dim_dom"/>
</dbReference>
<keyword evidence="8" id="KW-1185">Reference proteome</keyword>
<feature type="domain" description="Lsr2 DNA-binding" evidence="4">
    <location>
        <begin position="75"/>
        <end position="109"/>
    </location>
</feature>
<dbReference type="GO" id="GO:0016746">
    <property type="term" value="F:acyltransferase activity"/>
    <property type="evidence" value="ECO:0007669"/>
    <property type="project" value="InterPro"/>
</dbReference>
<dbReference type="Proteomes" id="UP000199052">
    <property type="component" value="Unassembled WGS sequence"/>
</dbReference>
<evidence type="ECO:0000313" key="5">
    <source>
        <dbReference type="EMBL" id="NYH85549.1"/>
    </source>
</evidence>
<evidence type="ECO:0000256" key="1">
    <source>
        <dbReference type="ARBA" id="ARBA00023125"/>
    </source>
</evidence>
<evidence type="ECO:0000313" key="8">
    <source>
        <dbReference type="Proteomes" id="UP000533017"/>
    </source>
</evidence>
<feature type="domain" description="Lsr2 dimerization" evidence="3">
    <location>
        <begin position="1"/>
        <end position="58"/>
    </location>
</feature>
<evidence type="ECO:0000259" key="4">
    <source>
        <dbReference type="Pfam" id="PF23359"/>
    </source>
</evidence>
<reference evidence="5 8" key="2">
    <citation type="submission" date="2020-07" db="EMBL/GenBank/DDBJ databases">
        <title>Sequencing the genomes of 1000 actinobacteria strains.</title>
        <authorList>
            <person name="Klenk H.-P."/>
        </authorList>
    </citation>
    <scope>NUCLEOTIDE SEQUENCE [LARGE SCALE GENOMIC DNA]</scope>
    <source>
        <strain evidence="5 8">DSM 45117</strain>
    </source>
</reference>
<dbReference type="STRING" id="504797.SAMN05421678_103343"/>
<dbReference type="AlphaFoldDB" id="A0A1I2NHX6"/>
<evidence type="ECO:0000313" key="6">
    <source>
        <dbReference type="EMBL" id="SFG02409.1"/>
    </source>
</evidence>
<evidence type="ECO:0000313" key="7">
    <source>
        <dbReference type="Proteomes" id="UP000199052"/>
    </source>
</evidence>
<proteinExistence type="predicted"/>
<dbReference type="OrthoDB" id="4113332at2"/>
<dbReference type="InterPro" id="IPR042261">
    <property type="entry name" value="Lsr2-like_dimerization"/>
</dbReference>
<dbReference type="RefSeq" id="WP_092882325.1">
    <property type="nucleotide sequence ID" value="NZ_FOOI01000003.1"/>
</dbReference>
<accession>A0A1I2NHX6</accession>